<feature type="domain" description="Dynamin-type G" evidence="3">
    <location>
        <begin position="50"/>
        <end position="322"/>
    </location>
</feature>
<proteinExistence type="predicted"/>
<dbReference type="PRINTS" id="PR00195">
    <property type="entry name" value="DYNAMIN"/>
</dbReference>
<gene>
    <name evidence="4" type="ORF">ODALV1_LOCUS29434</name>
</gene>
<keyword evidence="2" id="KW-0342">GTP-binding</keyword>
<organism evidence="4 5">
    <name type="scientific">Orchesella dallaii</name>
    <dbReference type="NCBI Taxonomy" id="48710"/>
    <lineage>
        <taxon>Eukaryota</taxon>
        <taxon>Metazoa</taxon>
        <taxon>Ecdysozoa</taxon>
        <taxon>Arthropoda</taxon>
        <taxon>Hexapoda</taxon>
        <taxon>Collembola</taxon>
        <taxon>Entomobryomorpha</taxon>
        <taxon>Entomobryoidea</taxon>
        <taxon>Orchesellidae</taxon>
        <taxon>Orchesellinae</taxon>
        <taxon>Orchesella</taxon>
    </lineage>
</organism>
<dbReference type="Gene3D" id="3.40.50.300">
    <property type="entry name" value="P-loop containing nucleotide triphosphate hydrolases"/>
    <property type="match status" value="1"/>
</dbReference>
<dbReference type="PROSITE" id="PS51718">
    <property type="entry name" value="G_DYNAMIN_2"/>
    <property type="match status" value="1"/>
</dbReference>
<evidence type="ECO:0000256" key="1">
    <source>
        <dbReference type="ARBA" id="ARBA00022741"/>
    </source>
</evidence>
<keyword evidence="5" id="KW-1185">Reference proteome</keyword>
<dbReference type="EMBL" id="CAXLJM020000154">
    <property type="protein sequence ID" value="CAL8143293.1"/>
    <property type="molecule type" value="Genomic_DNA"/>
</dbReference>
<dbReference type="PANTHER" id="PTHR11566">
    <property type="entry name" value="DYNAMIN"/>
    <property type="match status" value="1"/>
</dbReference>
<comment type="caution">
    <text evidence="4">The sequence shown here is derived from an EMBL/GenBank/DDBJ whole genome shotgun (WGS) entry which is preliminary data.</text>
</comment>
<dbReference type="Pfam" id="PF00350">
    <property type="entry name" value="Dynamin_N"/>
    <property type="match status" value="1"/>
</dbReference>
<dbReference type="InterPro" id="IPR022812">
    <property type="entry name" value="Dynamin"/>
</dbReference>
<dbReference type="InterPro" id="IPR001401">
    <property type="entry name" value="Dynamin_GTPase"/>
</dbReference>
<evidence type="ECO:0000259" key="3">
    <source>
        <dbReference type="PROSITE" id="PS51718"/>
    </source>
</evidence>
<sequence length="665" mass="75119">MDSNSDVEDDDYINEIAVEDTTNESGLKMELLNKLQDIKVRTETGGHKTDWDLPQIVVCGEQSSGKTSLLETISNEELLPKGDNIQTRCPIQLQLTRSLNNEKWVEFLHLPEGQRFTDMQEVKQVIENRNKEIVDANEFVSEKPIVLKLHSPAVMTDLTLVDLPGLRPSANDNDPADLSTRIENVVLTYLKKPNTIILVVVPATQDLENNSSLKFAQENADPRRARTIVVITKLEGAEKSNTVSNVYDALAGTKRTYNLGIIGVVNRFRNTDGSVISAKEASRIEKETLFKHFRPLATRNGLSYFLTRIGGLLIKQITNSLPKLKGLVEEQIFNLSEVLKSLGTKETDEQKRDRFLDYLHEFTIAYCGQIDGRKTGLRTDILPTSARIKHIWKDVFFPGIDKLEGGSNLPDTLIDNAILDTQGLQGVDGIVSVTDAFQHLVKEEIKKVQSLVLECARLVNKEMENAIETSHHPEAIRRYNNLTNRIASVTSDLIIQCFDECKRHLEDYIEAESCIAYSTEPAFVKKMSDASLELLQQLVAKFSETNVHDSSAPLQNAELLRTYIKKKICFYFDHVKECIKNYVPRAICCTLAYAVKKRLHKVLMKQVDGRSLKQSKETGEMIEEWLILMQESESLLIERNFTEKSLQSYLDAKEVIDSALASSQL</sequence>
<dbReference type="Pfam" id="PF01031">
    <property type="entry name" value="Dynamin_M"/>
    <property type="match status" value="1"/>
</dbReference>
<evidence type="ECO:0000313" key="4">
    <source>
        <dbReference type="EMBL" id="CAL8143293.1"/>
    </source>
</evidence>
<dbReference type="CDD" id="cd08771">
    <property type="entry name" value="DLP_1"/>
    <property type="match status" value="1"/>
</dbReference>
<dbReference type="InterPro" id="IPR030381">
    <property type="entry name" value="G_DYNAMIN_dom"/>
</dbReference>
<dbReference type="Proteomes" id="UP001642540">
    <property type="component" value="Unassembled WGS sequence"/>
</dbReference>
<dbReference type="InterPro" id="IPR027417">
    <property type="entry name" value="P-loop_NTPase"/>
</dbReference>
<dbReference type="Pfam" id="PF02212">
    <property type="entry name" value="GED"/>
    <property type="match status" value="1"/>
</dbReference>
<dbReference type="SUPFAM" id="SSF52540">
    <property type="entry name" value="P-loop containing nucleoside triphosphate hydrolases"/>
    <property type="match status" value="1"/>
</dbReference>
<dbReference type="SMART" id="SM00053">
    <property type="entry name" value="DYNc"/>
    <property type="match status" value="1"/>
</dbReference>
<evidence type="ECO:0000256" key="2">
    <source>
        <dbReference type="ARBA" id="ARBA00023134"/>
    </source>
</evidence>
<dbReference type="Gene3D" id="1.20.120.1240">
    <property type="entry name" value="Dynamin, middle domain"/>
    <property type="match status" value="1"/>
</dbReference>
<dbReference type="InterPro" id="IPR045063">
    <property type="entry name" value="Dynamin_N"/>
</dbReference>
<keyword evidence="1" id="KW-0547">Nucleotide-binding</keyword>
<dbReference type="InterPro" id="IPR000375">
    <property type="entry name" value="Dynamin_stalk"/>
</dbReference>
<name>A0ABP1S4Z2_9HEXA</name>
<evidence type="ECO:0000313" key="5">
    <source>
        <dbReference type="Proteomes" id="UP001642540"/>
    </source>
</evidence>
<protein>
    <recommendedName>
        <fullName evidence="3">Dynamin-type G domain-containing protein</fullName>
    </recommendedName>
</protein>
<accession>A0ABP1S4Z2</accession>
<reference evidence="4 5" key="1">
    <citation type="submission" date="2024-08" db="EMBL/GenBank/DDBJ databases">
        <authorList>
            <person name="Cucini C."/>
            <person name="Frati F."/>
        </authorList>
    </citation>
    <scope>NUCLEOTIDE SEQUENCE [LARGE SCALE GENOMIC DNA]</scope>
</reference>
<dbReference type="InterPro" id="IPR003130">
    <property type="entry name" value="GED"/>
</dbReference>